<organism evidence="5 6">
    <name type="scientific">Prochlorococcus marinus str. GP2</name>
    <dbReference type="NCBI Taxonomy" id="59925"/>
    <lineage>
        <taxon>Bacteria</taxon>
        <taxon>Bacillati</taxon>
        <taxon>Cyanobacteriota</taxon>
        <taxon>Cyanophyceae</taxon>
        <taxon>Synechococcales</taxon>
        <taxon>Prochlorococcaceae</taxon>
        <taxon>Prochlorococcus</taxon>
    </lineage>
</organism>
<dbReference type="STRING" id="59925.EU91_0189"/>
<keyword evidence="3 5" id="KW-0560">Oxidoreductase</keyword>
<name>A0A0A1ZJ56_PROMR</name>
<dbReference type="Gene3D" id="3.40.718.10">
    <property type="entry name" value="Isopropylmalate Dehydrogenase"/>
    <property type="match status" value="1"/>
</dbReference>
<dbReference type="eggNOG" id="COG1995">
    <property type="taxonomic scope" value="Bacteria"/>
</dbReference>
<evidence type="ECO:0000256" key="3">
    <source>
        <dbReference type="ARBA" id="ARBA00023002"/>
    </source>
</evidence>
<proteinExistence type="inferred from homology"/>
<dbReference type="Pfam" id="PF04166">
    <property type="entry name" value="PdxA"/>
    <property type="match status" value="1"/>
</dbReference>
<keyword evidence="4" id="KW-0520">NAD</keyword>
<sequence length="344" mass="37950">MNIKNTSEKFKIVLSVGDESGIGPEIILKALGSREIPENTDYILVGSKNNLENTYTQLKNLGLKKIANPKNLQIHNIEISSSKNESQSSYGHSSFYYLTKAIEIVKQYPNSALVTGPICKKSWALAGHNFSGQTEVIAKSCRVKNFGMLFTAKSPITGWRFNTLLATTHIALCEVPKRLNTNLIHAKLDLLKEFCLSYEKKPTLRVAGLNPHAGEEGILGNEEKDWLSNSLIAWNAKNKDIELLGPLSPDSCWNSSAKAWRQKDAEKHDGILAMYHDQGLIPMKVIALNYSVNTTIGLPFIRTSPDHGTGFDIAGKGIAQSQSMVEAIKAAVEMTKNSRLLNTH</sequence>
<dbReference type="NCBIfam" id="NF002744">
    <property type="entry name" value="PRK02746.1"/>
    <property type="match status" value="1"/>
</dbReference>
<reference evidence="6" key="1">
    <citation type="journal article" date="2014" name="Sci. Data">
        <title>Genomes of diverse isolates of the marine cyanobacterium Prochlorococcus.</title>
        <authorList>
            <person name="Biller S."/>
            <person name="Berube P."/>
            <person name="Thompson J."/>
            <person name="Kelly L."/>
            <person name="Roggensack S."/>
            <person name="Awad L."/>
            <person name="Roache-Johnson K."/>
            <person name="Ding H."/>
            <person name="Giovannoni S.J."/>
            <person name="Moore L.R."/>
            <person name="Chisholm S.W."/>
        </authorList>
    </citation>
    <scope>NUCLEOTIDE SEQUENCE [LARGE SCALE GENOMIC DNA]</scope>
    <source>
        <strain evidence="6">GP2</strain>
    </source>
</reference>
<dbReference type="PANTHER" id="PTHR30004:SF6">
    <property type="entry name" value="D-THREONATE 4-PHOSPHATE DEHYDROGENASE"/>
    <property type="match status" value="1"/>
</dbReference>
<dbReference type="InterPro" id="IPR005255">
    <property type="entry name" value="PdxA_fam"/>
</dbReference>
<dbReference type="GO" id="GO:0050570">
    <property type="term" value="F:4-hydroxythreonine-4-phosphate dehydrogenase activity"/>
    <property type="evidence" value="ECO:0007669"/>
    <property type="project" value="UniProtKB-EC"/>
</dbReference>
<evidence type="ECO:0000256" key="2">
    <source>
        <dbReference type="ARBA" id="ARBA00022723"/>
    </source>
</evidence>
<dbReference type="AlphaFoldDB" id="A0A0A1ZJ56"/>
<comment type="similarity">
    <text evidence="1">Belongs to the PdxA family. PdxA2 subfamily.</text>
</comment>
<comment type="caution">
    <text evidence="5">The sequence shown here is derived from an EMBL/GenBank/DDBJ whole genome shotgun (WGS) entry which is preliminary data.</text>
</comment>
<dbReference type="SUPFAM" id="SSF53659">
    <property type="entry name" value="Isocitrate/Isopropylmalate dehydrogenase-like"/>
    <property type="match status" value="1"/>
</dbReference>
<evidence type="ECO:0000256" key="4">
    <source>
        <dbReference type="ARBA" id="ARBA00023027"/>
    </source>
</evidence>
<dbReference type="EC" id="1.1.1.262" evidence="5"/>
<protein>
    <submittedName>
        <fullName evidence="5">4-hydroxythreonine-4-phosphate dehydrogenase</fullName>
        <ecNumber evidence="5">1.1.1.262</ecNumber>
    </submittedName>
</protein>
<dbReference type="GO" id="GO:0051287">
    <property type="term" value="F:NAD binding"/>
    <property type="evidence" value="ECO:0007669"/>
    <property type="project" value="InterPro"/>
</dbReference>
<dbReference type="EMBL" id="JNAH01000003">
    <property type="protein sequence ID" value="KGF88258.1"/>
    <property type="molecule type" value="Genomic_DNA"/>
</dbReference>
<dbReference type="Proteomes" id="UP000030598">
    <property type="component" value="Unassembled WGS sequence"/>
</dbReference>
<accession>A0A0A1ZJ56</accession>
<dbReference type="OrthoDB" id="9801783at2"/>
<evidence type="ECO:0000313" key="6">
    <source>
        <dbReference type="Proteomes" id="UP000030598"/>
    </source>
</evidence>
<gene>
    <name evidence="5" type="ORF">EU91_0189</name>
</gene>
<keyword evidence="2" id="KW-0479">Metal-binding</keyword>
<dbReference type="RefSeq" id="WP_032523818.1">
    <property type="nucleotide sequence ID" value="NZ_CP138934.1"/>
</dbReference>
<dbReference type="PANTHER" id="PTHR30004">
    <property type="entry name" value="4-HYDROXYTHREONINE-4-PHOSPHATE DEHYDROGENASE"/>
    <property type="match status" value="1"/>
</dbReference>
<dbReference type="NCBIfam" id="TIGR00557">
    <property type="entry name" value="pdxA"/>
    <property type="match status" value="1"/>
</dbReference>
<evidence type="ECO:0000256" key="1">
    <source>
        <dbReference type="ARBA" id="ARBA00009464"/>
    </source>
</evidence>
<dbReference type="GO" id="GO:0046872">
    <property type="term" value="F:metal ion binding"/>
    <property type="evidence" value="ECO:0007669"/>
    <property type="project" value="UniProtKB-KW"/>
</dbReference>
<evidence type="ECO:0000313" key="5">
    <source>
        <dbReference type="EMBL" id="KGF88258.1"/>
    </source>
</evidence>